<proteinExistence type="predicted"/>
<keyword evidence="2" id="KW-1185">Reference proteome</keyword>
<comment type="caution">
    <text evidence="1">The sequence shown here is derived from an EMBL/GenBank/DDBJ whole genome shotgun (WGS) entry which is preliminary data.</text>
</comment>
<protein>
    <submittedName>
        <fullName evidence="1">Uncharacterized protein</fullName>
    </submittedName>
</protein>
<dbReference type="Proteomes" id="UP000597853">
    <property type="component" value="Unassembled WGS sequence"/>
</dbReference>
<organism evidence="1 2">
    <name type="scientific">Streptomyces pseudogriseolus</name>
    <name type="common">Streptomyces gancidicus</name>
    <name type="synonym">Streptomyces rubiginosus</name>
    <dbReference type="NCBI Taxonomy" id="36817"/>
    <lineage>
        <taxon>Bacteria</taxon>
        <taxon>Bacillati</taxon>
        <taxon>Actinomycetota</taxon>
        <taxon>Actinomycetes</taxon>
        <taxon>Kitasatosporales</taxon>
        <taxon>Streptomycetaceae</taxon>
        <taxon>Streptomyces</taxon>
        <taxon>Streptomyces pseudogriseolus group</taxon>
    </lineage>
</organism>
<dbReference type="EMBL" id="BMTX01000017">
    <property type="protein sequence ID" value="GGS62784.1"/>
    <property type="molecule type" value="Genomic_DNA"/>
</dbReference>
<sequence length="70" mass="6919">MIFLLAVLTGGVASGLTAAAGEGFARSLLAGLAAAGLAVPFFNRLIATEESTVRPQGTAGASRGEGEARE</sequence>
<evidence type="ECO:0000313" key="1">
    <source>
        <dbReference type="EMBL" id="GGS62784.1"/>
    </source>
</evidence>
<gene>
    <name evidence="1" type="ORF">GCM10010285_47690</name>
</gene>
<evidence type="ECO:0000313" key="2">
    <source>
        <dbReference type="Proteomes" id="UP000597853"/>
    </source>
</evidence>
<name>A0ABQ2TC85_STREZ</name>
<reference evidence="2" key="1">
    <citation type="journal article" date="2019" name="Int. J. Syst. Evol. Microbiol.">
        <title>The Global Catalogue of Microorganisms (GCM) 10K type strain sequencing project: providing services to taxonomists for standard genome sequencing and annotation.</title>
        <authorList>
            <consortium name="The Broad Institute Genomics Platform"/>
            <consortium name="The Broad Institute Genome Sequencing Center for Infectious Disease"/>
            <person name="Wu L."/>
            <person name="Ma J."/>
        </authorList>
    </citation>
    <scope>NUCLEOTIDE SEQUENCE [LARGE SCALE GENOMIC DNA]</scope>
    <source>
        <strain evidence="2">JCM 4416</strain>
    </source>
</reference>
<accession>A0ABQ2TC85</accession>